<evidence type="ECO:0000313" key="5">
    <source>
        <dbReference type="EMBL" id="QIZ07500.1"/>
    </source>
</evidence>
<dbReference type="PROSITE" id="PS50949">
    <property type="entry name" value="HTH_GNTR"/>
    <property type="match status" value="1"/>
</dbReference>
<organism evidence="5 6">
    <name type="scientific">Priestia megaterium</name>
    <name type="common">Bacillus megaterium</name>
    <dbReference type="NCBI Taxonomy" id="1404"/>
    <lineage>
        <taxon>Bacteria</taxon>
        <taxon>Bacillati</taxon>
        <taxon>Bacillota</taxon>
        <taxon>Bacilli</taxon>
        <taxon>Bacillales</taxon>
        <taxon>Bacillaceae</taxon>
        <taxon>Priestia</taxon>
    </lineage>
</organism>
<protein>
    <submittedName>
        <fullName evidence="5">GntR family transcriptional regulator</fullName>
    </submittedName>
</protein>
<keyword evidence="2" id="KW-0238">DNA-binding</keyword>
<evidence type="ECO:0000313" key="6">
    <source>
        <dbReference type="Proteomes" id="UP000501868"/>
    </source>
</evidence>
<dbReference type="GO" id="GO:0003700">
    <property type="term" value="F:DNA-binding transcription factor activity"/>
    <property type="evidence" value="ECO:0007669"/>
    <property type="project" value="InterPro"/>
</dbReference>
<dbReference type="GO" id="GO:0003677">
    <property type="term" value="F:DNA binding"/>
    <property type="evidence" value="ECO:0007669"/>
    <property type="project" value="UniProtKB-KW"/>
</dbReference>
<dbReference type="Pfam" id="PF07729">
    <property type="entry name" value="FCD"/>
    <property type="match status" value="1"/>
</dbReference>
<dbReference type="SMART" id="SM00895">
    <property type="entry name" value="FCD"/>
    <property type="match status" value="1"/>
</dbReference>
<dbReference type="SUPFAM" id="SSF46785">
    <property type="entry name" value="Winged helix' DNA-binding domain"/>
    <property type="match status" value="1"/>
</dbReference>
<evidence type="ECO:0000256" key="1">
    <source>
        <dbReference type="ARBA" id="ARBA00023015"/>
    </source>
</evidence>
<dbReference type="Pfam" id="PF00392">
    <property type="entry name" value="GntR"/>
    <property type="match status" value="1"/>
</dbReference>
<accession>A0A6H1P1N6</accession>
<keyword evidence="1" id="KW-0805">Transcription regulation</keyword>
<proteinExistence type="predicted"/>
<dbReference type="SMART" id="SM00345">
    <property type="entry name" value="HTH_GNTR"/>
    <property type="match status" value="1"/>
</dbReference>
<evidence type="ECO:0000256" key="2">
    <source>
        <dbReference type="ARBA" id="ARBA00023125"/>
    </source>
</evidence>
<reference evidence="5 6" key="2">
    <citation type="submission" date="2020-04" db="EMBL/GenBank/DDBJ databases">
        <authorList>
            <person name="Fomenkov A."/>
            <person name="Anton B.P."/>
            <person name="Roberts R.J."/>
        </authorList>
    </citation>
    <scope>NUCLEOTIDE SEQUENCE [LARGE SCALE GENOMIC DNA]</scope>
    <source>
        <strain evidence="5 6">S2</strain>
    </source>
</reference>
<dbReference type="PANTHER" id="PTHR43537:SF24">
    <property type="entry name" value="GLUCONATE OPERON TRANSCRIPTIONAL REPRESSOR"/>
    <property type="match status" value="1"/>
</dbReference>
<dbReference type="Proteomes" id="UP000501868">
    <property type="component" value="Chromosome"/>
</dbReference>
<keyword evidence="3" id="KW-0804">Transcription</keyword>
<dbReference type="EMBL" id="CP051128">
    <property type="protein sequence ID" value="QIZ07500.1"/>
    <property type="molecule type" value="Genomic_DNA"/>
</dbReference>
<gene>
    <name evidence="5" type="ORF">HFZ78_12820</name>
</gene>
<dbReference type="PANTHER" id="PTHR43537">
    <property type="entry name" value="TRANSCRIPTIONAL REGULATOR, GNTR FAMILY"/>
    <property type="match status" value="1"/>
</dbReference>
<feature type="domain" description="HTH gntR-type" evidence="4">
    <location>
        <begin position="1"/>
        <end position="67"/>
    </location>
</feature>
<dbReference type="Gene3D" id="1.20.120.530">
    <property type="entry name" value="GntR ligand-binding domain-like"/>
    <property type="match status" value="1"/>
</dbReference>
<dbReference type="InterPro" id="IPR011711">
    <property type="entry name" value="GntR_C"/>
</dbReference>
<dbReference type="InterPro" id="IPR036390">
    <property type="entry name" value="WH_DNA-bd_sf"/>
</dbReference>
<dbReference type="SUPFAM" id="SSF48008">
    <property type="entry name" value="GntR ligand-binding domain-like"/>
    <property type="match status" value="1"/>
</dbReference>
<evidence type="ECO:0000256" key="3">
    <source>
        <dbReference type="ARBA" id="ARBA00023163"/>
    </source>
</evidence>
<name>A0A6H1P1N6_PRIMG</name>
<dbReference type="InterPro" id="IPR008920">
    <property type="entry name" value="TF_FadR/GntR_C"/>
</dbReference>
<reference evidence="5 6" key="1">
    <citation type="submission" date="2020-04" db="EMBL/GenBank/DDBJ databases">
        <title>Genome-Wide Identification of 5-Methylcytosine Sites in Bacterial Genomes By High-Throughput Sequencing of MspJI Restriction Fragments.</title>
        <authorList>
            <person name="Wu V."/>
        </authorList>
    </citation>
    <scope>NUCLEOTIDE SEQUENCE [LARGE SCALE GENOMIC DNA]</scope>
    <source>
        <strain evidence="5 6">S2</strain>
    </source>
</reference>
<dbReference type="CDD" id="cd07377">
    <property type="entry name" value="WHTH_GntR"/>
    <property type="match status" value="1"/>
</dbReference>
<dbReference type="InterPro" id="IPR000524">
    <property type="entry name" value="Tscrpt_reg_HTH_GntR"/>
</dbReference>
<dbReference type="AlphaFoldDB" id="A0A6H1P1N6"/>
<dbReference type="InterPro" id="IPR036388">
    <property type="entry name" value="WH-like_DNA-bd_sf"/>
</dbReference>
<evidence type="ECO:0000259" key="4">
    <source>
        <dbReference type="PROSITE" id="PS50949"/>
    </source>
</evidence>
<sequence length="217" mass="25624">MKIDKAYRYIKRLIIEGIWEPETSINVNEITEKLNMSRTPVHKALSKLEQEGFLTIIPQVGVFVKRPDPEEVLERLLVCANLDALMTEQAALNLNEEEFCFLEEILTKMDNPGLSADEYSSLNIDFHRTIYEASKLTYTFNLAKTLWDYLNFVGNPEELFTDERRKQSQTEHWIIFYSLREKDSKMAKRLMEKHMRRVAKLVGEKYQDIDLNHRVFN</sequence>
<dbReference type="Gene3D" id="1.10.10.10">
    <property type="entry name" value="Winged helix-like DNA-binding domain superfamily/Winged helix DNA-binding domain"/>
    <property type="match status" value="1"/>
</dbReference>